<dbReference type="EMBL" id="JANBPW010006609">
    <property type="protein sequence ID" value="KAJ1928722.1"/>
    <property type="molecule type" value="Genomic_DNA"/>
</dbReference>
<gene>
    <name evidence="1" type="primary">CTU2</name>
    <name evidence="1" type="ORF">FBU59_007106</name>
</gene>
<sequence length="194" mass="21306">MCDSVDQGDMPAPRQARNQRVPGMCIKCKTEKPKVSIRLSLYCKPCFVKAEILKFRTALNKSRQKVNQHGTRLMAAVSGGPTSMAMLKLILDFHSVGSQGKAVSAAFESITVGHVDESALFPGCDDEVRRILQAQNVKVVTARLEDVFDSAEGLELIEKTVSLGAVRDRFVAQVVEQDSSLIPKERLTQLFNGL</sequence>
<name>A0ACC1IXY3_9FUNG</name>
<comment type="caution">
    <text evidence="1">The sequence shown here is derived from an EMBL/GenBank/DDBJ whole genome shotgun (WGS) entry which is preliminary data.</text>
</comment>
<proteinExistence type="predicted"/>
<reference evidence="1" key="1">
    <citation type="submission" date="2022-07" db="EMBL/GenBank/DDBJ databases">
        <title>Phylogenomic reconstructions and comparative analyses of Kickxellomycotina fungi.</title>
        <authorList>
            <person name="Reynolds N.K."/>
            <person name="Stajich J.E."/>
            <person name="Barry K."/>
            <person name="Grigoriev I.V."/>
            <person name="Crous P."/>
            <person name="Smith M.E."/>
        </authorList>
    </citation>
    <scope>NUCLEOTIDE SEQUENCE</scope>
    <source>
        <strain evidence="1">NRRL 5244</strain>
    </source>
</reference>
<feature type="non-terminal residue" evidence="1">
    <location>
        <position position="194"/>
    </location>
</feature>
<protein>
    <submittedName>
        <fullName evidence="1">Cytoplasmic tRNA 2-thiolation protein 2</fullName>
    </submittedName>
</protein>
<keyword evidence="2" id="KW-1185">Reference proteome</keyword>
<accession>A0ACC1IXY3</accession>
<organism evidence="1 2">
    <name type="scientific">Linderina macrospora</name>
    <dbReference type="NCBI Taxonomy" id="4868"/>
    <lineage>
        <taxon>Eukaryota</taxon>
        <taxon>Fungi</taxon>
        <taxon>Fungi incertae sedis</taxon>
        <taxon>Zoopagomycota</taxon>
        <taxon>Kickxellomycotina</taxon>
        <taxon>Kickxellomycetes</taxon>
        <taxon>Kickxellales</taxon>
        <taxon>Kickxellaceae</taxon>
        <taxon>Linderina</taxon>
    </lineage>
</organism>
<evidence type="ECO:0000313" key="2">
    <source>
        <dbReference type="Proteomes" id="UP001150603"/>
    </source>
</evidence>
<dbReference type="Proteomes" id="UP001150603">
    <property type="component" value="Unassembled WGS sequence"/>
</dbReference>
<evidence type="ECO:0000313" key="1">
    <source>
        <dbReference type="EMBL" id="KAJ1928722.1"/>
    </source>
</evidence>